<dbReference type="EMBL" id="CP015163">
    <property type="protein sequence ID" value="AXB46739.1"/>
    <property type="molecule type" value="Genomic_DNA"/>
</dbReference>
<evidence type="ECO:0000313" key="2">
    <source>
        <dbReference type="EMBL" id="AXB46739.1"/>
    </source>
</evidence>
<dbReference type="AlphaFoldDB" id="A0A344LFB5"/>
<keyword evidence="3" id="KW-1185">Reference proteome</keyword>
<evidence type="ECO:0000313" key="3">
    <source>
        <dbReference type="Proteomes" id="UP000250434"/>
    </source>
</evidence>
<keyword evidence="1" id="KW-0472">Membrane</keyword>
<gene>
    <name evidence="2" type="ORF">A4R43_33425</name>
</gene>
<proteinExistence type="predicted"/>
<reference evidence="2 3" key="1">
    <citation type="submission" date="2016-04" db="EMBL/GenBank/DDBJ databases">
        <title>Complete genome sequence and analysis of deep-sea sediment isolate, Amycolatopsis sp. WP1.</title>
        <authorList>
            <person name="Wang H."/>
            <person name="Chen S."/>
            <person name="Wu Q."/>
        </authorList>
    </citation>
    <scope>NUCLEOTIDE SEQUENCE [LARGE SCALE GENOMIC DNA]</scope>
    <source>
        <strain evidence="2 3">WP1</strain>
    </source>
</reference>
<evidence type="ECO:0000256" key="1">
    <source>
        <dbReference type="SAM" id="Phobius"/>
    </source>
</evidence>
<feature type="transmembrane region" description="Helical" evidence="1">
    <location>
        <begin position="92"/>
        <end position="111"/>
    </location>
</feature>
<name>A0A344LFB5_9PSEU</name>
<dbReference type="Proteomes" id="UP000250434">
    <property type="component" value="Chromosome"/>
</dbReference>
<dbReference type="KEGG" id="aab:A4R43_33425"/>
<dbReference type="OrthoDB" id="3628095at2"/>
<feature type="transmembrane region" description="Helical" evidence="1">
    <location>
        <begin position="123"/>
        <end position="142"/>
    </location>
</feature>
<sequence length="149" mass="15707">MAIVGLFALTWVGDANFADLNDALNSSPDLKGDEQWLKLYLRQGAIIALALSAVPPVLWTLGSLRDRKSIKRRGGLMKKSLSAGNTTPTRNLITGIAGAALLYHVVSLLLFTDGGKHLDQLGAGPWLLVVGTALSVVGAAIGPRVPGRR</sequence>
<keyword evidence="1" id="KW-1133">Transmembrane helix</keyword>
<keyword evidence="1" id="KW-0812">Transmembrane</keyword>
<feature type="transmembrane region" description="Helical" evidence="1">
    <location>
        <begin position="41"/>
        <end position="64"/>
    </location>
</feature>
<accession>A0A344LFB5</accession>
<organism evidence="2 3">
    <name type="scientific">Amycolatopsis albispora</name>
    <dbReference type="NCBI Taxonomy" id="1804986"/>
    <lineage>
        <taxon>Bacteria</taxon>
        <taxon>Bacillati</taxon>
        <taxon>Actinomycetota</taxon>
        <taxon>Actinomycetes</taxon>
        <taxon>Pseudonocardiales</taxon>
        <taxon>Pseudonocardiaceae</taxon>
        <taxon>Amycolatopsis</taxon>
    </lineage>
</organism>
<protein>
    <submittedName>
        <fullName evidence="2">Uncharacterized protein</fullName>
    </submittedName>
</protein>